<dbReference type="GO" id="GO:0003677">
    <property type="term" value="F:DNA binding"/>
    <property type="evidence" value="ECO:0007669"/>
    <property type="project" value="InterPro"/>
</dbReference>
<comment type="similarity">
    <text evidence="7">Belongs to the DNA polymerase HolA subunit family.</text>
</comment>
<dbReference type="InterPro" id="IPR048466">
    <property type="entry name" value="DNA_pol3_delta-like_C"/>
</dbReference>
<dbReference type="NCBIfam" id="TIGR01128">
    <property type="entry name" value="holA"/>
    <property type="match status" value="1"/>
</dbReference>
<dbReference type="AlphaFoldDB" id="A0A1L4FRM7"/>
<dbReference type="Proteomes" id="UP000184322">
    <property type="component" value="Chromosome"/>
</dbReference>
<protein>
    <recommendedName>
        <fullName evidence="2">DNA polymerase III subunit delta</fullName>
        <ecNumber evidence="1">2.7.7.7</ecNumber>
    </recommendedName>
</protein>
<evidence type="ECO:0000259" key="10">
    <source>
        <dbReference type="Pfam" id="PF21694"/>
    </source>
</evidence>
<dbReference type="EC" id="2.7.7.7" evidence="1"/>
<dbReference type="PANTHER" id="PTHR34388">
    <property type="entry name" value="DNA POLYMERASE III SUBUNIT DELTA"/>
    <property type="match status" value="1"/>
</dbReference>
<dbReference type="Gene3D" id="1.20.272.10">
    <property type="match status" value="1"/>
</dbReference>
<dbReference type="GO" id="GO:0006261">
    <property type="term" value="P:DNA-templated DNA replication"/>
    <property type="evidence" value="ECO:0007669"/>
    <property type="project" value="TreeGrafter"/>
</dbReference>
<evidence type="ECO:0000256" key="1">
    <source>
        <dbReference type="ARBA" id="ARBA00012417"/>
    </source>
</evidence>
<dbReference type="RefSeq" id="WP_073372267.1">
    <property type="nucleotide sequence ID" value="NZ_CP017813.1"/>
</dbReference>
<evidence type="ECO:0000313" key="12">
    <source>
        <dbReference type="Proteomes" id="UP000184322"/>
    </source>
</evidence>
<evidence type="ECO:0000256" key="4">
    <source>
        <dbReference type="ARBA" id="ARBA00022695"/>
    </source>
</evidence>
<dbReference type="InterPro" id="IPR027417">
    <property type="entry name" value="P-loop_NTPase"/>
</dbReference>
<evidence type="ECO:0000256" key="7">
    <source>
        <dbReference type="ARBA" id="ARBA00034754"/>
    </source>
</evidence>
<keyword evidence="3" id="KW-0808">Transferase</keyword>
<name>A0A1L4FRM7_9BACT</name>
<evidence type="ECO:0000256" key="5">
    <source>
        <dbReference type="ARBA" id="ARBA00022705"/>
    </source>
</evidence>
<dbReference type="InterPro" id="IPR008921">
    <property type="entry name" value="DNA_pol3_clamp-load_cplx_C"/>
</dbReference>
<dbReference type="EMBL" id="CP017813">
    <property type="protein sequence ID" value="APJ38263.1"/>
    <property type="molecule type" value="Genomic_DNA"/>
</dbReference>
<evidence type="ECO:0000313" key="11">
    <source>
        <dbReference type="EMBL" id="APJ38263.1"/>
    </source>
</evidence>
<dbReference type="InterPro" id="IPR010372">
    <property type="entry name" value="DNA_pol3_delta_N"/>
</dbReference>
<comment type="catalytic activity">
    <reaction evidence="8">
        <text>DNA(n) + a 2'-deoxyribonucleoside 5'-triphosphate = DNA(n+1) + diphosphate</text>
        <dbReference type="Rhea" id="RHEA:22508"/>
        <dbReference type="Rhea" id="RHEA-COMP:17339"/>
        <dbReference type="Rhea" id="RHEA-COMP:17340"/>
        <dbReference type="ChEBI" id="CHEBI:33019"/>
        <dbReference type="ChEBI" id="CHEBI:61560"/>
        <dbReference type="ChEBI" id="CHEBI:173112"/>
        <dbReference type="EC" id="2.7.7.7"/>
    </reaction>
</comment>
<dbReference type="Pfam" id="PF06144">
    <property type="entry name" value="DNA_pol3_delta"/>
    <property type="match status" value="1"/>
</dbReference>
<dbReference type="InterPro" id="IPR005790">
    <property type="entry name" value="DNA_polIII_delta"/>
</dbReference>
<keyword evidence="5" id="KW-0235">DNA replication</keyword>
<sequence>MYLLFGEETYFINQELNNIKNNFSKLNIEDFDNYSNLIEIVDRMSSFSLFSEPKLYIFRDFPIFNDSKAKIEGIDYFLNYLKEKNDQNEIVFIHNDTTIAKNSFTNFVLGNFKVIETKKIKNKDLPKVLVDYVNACGGKLTISDALLLTEILPNNLSIIISEIDKLLLEDKNITIDIINKSVPQYNSDDTFAFSNSIESGDFVLIWSKYKERLHEGDTILQMIGQISRLFCLASKINSFKNLDFTLLQIATYLKIHEFRIKKANNLLMKFGVRKIEEIINTLSNLEYDLKTKGVNDEQAFEVFLIKYFGNN</sequence>
<proteinExistence type="inferred from homology"/>
<dbReference type="SUPFAM" id="SSF48019">
    <property type="entry name" value="post-AAA+ oligomerization domain-like"/>
    <property type="match status" value="1"/>
</dbReference>
<dbReference type="Pfam" id="PF21694">
    <property type="entry name" value="DNA_pol3_delta_C"/>
    <property type="match status" value="1"/>
</dbReference>
<feature type="domain" description="DNA polymerase III delta N-terminal" evidence="9">
    <location>
        <begin position="2"/>
        <end position="107"/>
    </location>
</feature>
<evidence type="ECO:0000256" key="3">
    <source>
        <dbReference type="ARBA" id="ARBA00022679"/>
    </source>
</evidence>
<organism evidence="11 12">
    <name type="scientific">Mycoplasmopsis pullorum</name>
    <dbReference type="NCBI Taxonomy" id="48003"/>
    <lineage>
        <taxon>Bacteria</taxon>
        <taxon>Bacillati</taxon>
        <taxon>Mycoplasmatota</taxon>
        <taxon>Mycoplasmoidales</taxon>
        <taxon>Metamycoplasmataceae</taxon>
        <taxon>Mycoplasmopsis</taxon>
    </lineage>
</organism>
<dbReference type="SUPFAM" id="SSF52540">
    <property type="entry name" value="P-loop containing nucleoside triphosphate hydrolases"/>
    <property type="match status" value="1"/>
</dbReference>
<dbReference type="PANTHER" id="PTHR34388:SF1">
    <property type="entry name" value="DNA POLYMERASE III SUBUNIT DELTA"/>
    <property type="match status" value="1"/>
</dbReference>
<dbReference type="STRING" id="48003.BLA55_01015"/>
<evidence type="ECO:0000256" key="6">
    <source>
        <dbReference type="ARBA" id="ARBA00022932"/>
    </source>
</evidence>
<dbReference type="KEGG" id="mpul:BLA55_01015"/>
<dbReference type="GO" id="GO:0009360">
    <property type="term" value="C:DNA polymerase III complex"/>
    <property type="evidence" value="ECO:0007669"/>
    <property type="project" value="InterPro"/>
</dbReference>
<gene>
    <name evidence="11" type="ORF">BLA55_01015</name>
</gene>
<evidence type="ECO:0000256" key="2">
    <source>
        <dbReference type="ARBA" id="ARBA00017703"/>
    </source>
</evidence>
<evidence type="ECO:0000256" key="8">
    <source>
        <dbReference type="ARBA" id="ARBA00049244"/>
    </source>
</evidence>
<evidence type="ECO:0000259" key="9">
    <source>
        <dbReference type="Pfam" id="PF06144"/>
    </source>
</evidence>
<dbReference type="GO" id="GO:0003887">
    <property type="term" value="F:DNA-directed DNA polymerase activity"/>
    <property type="evidence" value="ECO:0007669"/>
    <property type="project" value="UniProtKB-KW"/>
</dbReference>
<keyword evidence="4" id="KW-0548">Nucleotidyltransferase</keyword>
<accession>A0A1L4FRM7</accession>
<reference evidence="12" key="1">
    <citation type="submission" date="2016-10" db="EMBL/GenBank/DDBJ databases">
        <authorList>
            <person name="Beylefeld A."/>
            <person name="Abolnik C."/>
        </authorList>
    </citation>
    <scope>NUCLEOTIDE SEQUENCE [LARGE SCALE GENOMIC DNA]</scope>
    <source>
        <strain evidence="12">B359_6</strain>
    </source>
</reference>
<dbReference type="OrthoDB" id="400018at2"/>
<feature type="domain" description="DNA polymerase III delta subunit-like C-terminal" evidence="10">
    <location>
        <begin position="188"/>
        <end position="307"/>
    </location>
</feature>
<dbReference type="Gene3D" id="3.40.50.300">
    <property type="entry name" value="P-loop containing nucleotide triphosphate hydrolases"/>
    <property type="match status" value="1"/>
</dbReference>
<keyword evidence="12" id="KW-1185">Reference proteome</keyword>
<keyword evidence="6" id="KW-0239">DNA-directed DNA polymerase</keyword>